<dbReference type="PANTHER" id="PTHR44329">
    <property type="entry name" value="SERINE/THREONINE-PROTEIN KINASE TNNI3K-RELATED"/>
    <property type="match status" value="1"/>
</dbReference>
<feature type="compositionally biased region" description="Polar residues" evidence="5">
    <location>
        <begin position="620"/>
        <end position="630"/>
    </location>
</feature>
<dbReference type="EMBL" id="RSCE01000011">
    <property type="protein sequence ID" value="RSH78898.1"/>
    <property type="molecule type" value="Genomic_DNA"/>
</dbReference>
<feature type="compositionally biased region" description="Low complexity" evidence="5">
    <location>
        <begin position="226"/>
        <end position="237"/>
    </location>
</feature>
<feature type="compositionally biased region" description="Basic residues" evidence="5">
    <location>
        <begin position="306"/>
        <end position="319"/>
    </location>
</feature>
<accession>A0A427XJA2</accession>
<dbReference type="PANTHER" id="PTHR44329:SF288">
    <property type="entry name" value="MITOGEN-ACTIVATED PROTEIN KINASE KINASE KINASE 20"/>
    <property type="match status" value="1"/>
</dbReference>
<keyword evidence="2" id="KW-0547">Nucleotide-binding</keyword>
<evidence type="ECO:0000259" key="6">
    <source>
        <dbReference type="PROSITE" id="PS50011"/>
    </source>
</evidence>
<keyword evidence="3" id="KW-0418">Kinase</keyword>
<evidence type="ECO:0000256" key="3">
    <source>
        <dbReference type="ARBA" id="ARBA00022777"/>
    </source>
</evidence>
<feature type="compositionally biased region" description="Basic and acidic residues" evidence="5">
    <location>
        <begin position="435"/>
        <end position="473"/>
    </location>
</feature>
<dbReference type="GO" id="GO:0004674">
    <property type="term" value="F:protein serine/threonine kinase activity"/>
    <property type="evidence" value="ECO:0007669"/>
    <property type="project" value="TreeGrafter"/>
</dbReference>
<dbReference type="Proteomes" id="UP000279236">
    <property type="component" value="Unassembled WGS sequence"/>
</dbReference>
<feature type="domain" description="Protein kinase" evidence="6">
    <location>
        <begin position="704"/>
        <end position="967"/>
    </location>
</feature>
<comment type="caution">
    <text evidence="7">The sequence shown here is derived from an EMBL/GenBank/DDBJ whole genome shotgun (WGS) entry which is preliminary data.</text>
</comment>
<feature type="compositionally biased region" description="Acidic residues" evidence="5">
    <location>
        <begin position="409"/>
        <end position="422"/>
    </location>
</feature>
<feature type="compositionally biased region" description="Low complexity" evidence="5">
    <location>
        <begin position="252"/>
        <end position="263"/>
    </location>
</feature>
<dbReference type="PROSITE" id="PS50011">
    <property type="entry name" value="PROTEIN_KINASE_DOM"/>
    <property type="match status" value="1"/>
</dbReference>
<keyword evidence="4" id="KW-0067">ATP-binding</keyword>
<dbReference type="GO" id="GO:0005524">
    <property type="term" value="F:ATP binding"/>
    <property type="evidence" value="ECO:0007669"/>
    <property type="project" value="UniProtKB-KW"/>
</dbReference>
<dbReference type="OrthoDB" id="4062651at2759"/>
<reference evidence="7 8" key="1">
    <citation type="submission" date="2018-11" db="EMBL/GenBank/DDBJ databases">
        <title>Genome sequence of Apiotrichum porosum DSM 27194.</title>
        <authorList>
            <person name="Aliyu H."/>
            <person name="Gorte O."/>
            <person name="Ochsenreither K."/>
        </authorList>
    </citation>
    <scope>NUCLEOTIDE SEQUENCE [LARGE SCALE GENOMIC DNA]</scope>
    <source>
        <strain evidence="7 8">DSM 27194</strain>
    </source>
</reference>
<name>A0A427XJA2_9TREE</name>
<feature type="region of interest" description="Disordered" evidence="5">
    <location>
        <begin position="225"/>
        <end position="558"/>
    </location>
</feature>
<feature type="compositionally biased region" description="Polar residues" evidence="5">
    <location>
        <begin position="521"/>
        <end position="532"/>
    </location>
</feature>
<keyword evidence="8" id="KW-1185">Reference proteome</keyword>
<feature type="compositionally biased region" description="Basic residues" evidence="5">
    <location>
        <begin position="87"/>
        <end position="100"/>
    </location>
</feature>
<dbReference type="CDD" id="cd13999">
    <property type="entry name" value="STKc_MAP3K-like"/>
    <property type="match status" value="1"/>
</dbReference>
<dbReference type="RefSeq" id="XP_028474045.1">
    <property type="nucleotide sequence ID" value="XM_028617582.1"/>
</dbReference>
<sequence length="970" mass="107292">MIPRARTHARPFLDSPLTVKTASPLKHRHAVTPVRHPPKRRRLAAGVSSLAFGSNRLARSSDTDNSDQEGYLPKSQLMYASSPRALPRTRKALAKLRGKSGSRAGADSEMSPRKRKRSDRGSNSPVESDSWVETEDETPDFIAEGEFVVAASGEANLVDDQHFLNVATAHALQRLRKGELIRLWKVSGMWSSGEDDGMNASEEDGDHGLGKAELVSGIIGARKQFSAAGSSSRPKSSSLDRAFSPKGRHSRTSSLTSPPSSSDESTHSRPMDLDATPKAPRRRTRSTTTHSRLAEPIALRPANRKERLKAKARPGKPRVKGLAQGRKARFGANVKSPEHHTARLTRRSSTLSSVYATTTDGSGGDEPSTPFKTRSRHLLESANVRATPLLHRLRPRTRGNMASNASTEVDADAEDNDGDEDSGPASTSSSSRPRRATESGMGRDKHERLAKREALKAIRHGDEQSVSSDRDSNEEGTAADGPDELQVLSPIKSSRSGRSRKASGSSQRVSEPIDIEDDETQSPAASVRTTRSGKVFSNMELRDGSPAEDESMDMDEGEEWRNDVDLATTTLSSLTRLRRDQLVHMCETRSLEVGGTKSQLARALFEWQNEQQRDDELERTSSISSQNTARPGTPESPKIVPAVATNTHRDGQATPVLLREHIHATDPATPPRSDEDSARSTENDLNLDLQELGLEDFTIKPEHLLKLEKIGSGGFKDVFVGKLRGRKVAISEFRGHLSEMDIRELKLLAEFSHPNIVRFRGICIPEDSSQVPCMLISELCENGDLFDYIRNVPPPPLKRVLRLMLDIARGLEYLHLRKPAIIHRDCKSTNILITRQGTAKVGDFGLARVKHSTRSMIRSLVGTVNWQAPELWHASPRYDYKVDVFSAALVFWEMLSGWAGEKKYPWEGHNEHYIYDAVGQKQKRPSLAGLRKHWGPEPVNLIERMWLQDPGERPTMSDVVADLEALIIES</sequence>
<evidence type="ECO:0000256" key="2">
    <source>
        <dbReference type="ARBA" id="ARBA00022741"/>
    </source>
</evidence>
<dbReference type="AlphaFoldDB" id="A0A427XJA2"/>
<evidence type="ECO:0000256" key="1">
    <source>
        <dbReference type="ARBA" id="ARBA00022679"/>
    </source>
</evidence>
<dbReference type="InterPro" id="IPR051681">
    <property type="entry name" value="Ser/Thr_Kinases-Pseudokinases"/>
</dbReference>
<protein>
    <recommendedName>
        <fullName evidence="6">Protein kinase domain-containing protein</fullName>
    </recommendedName>
</protein>
<evidence type="ECO:0000256" key="4">
    <source>
        <dbReference type="ARBA" id="ARBA00022840"/>
    </source>
</evidence>
<dbReference type="STRING" id="105984.A0A427XJA2"/>
<feature type="region of interest" description="Disordered" evidence="5">
    <location>
        <begin position="55"/>
        <end position="135"/>
    </location>
</feature>
<organism evidence="7 8">
    <name type="scientific">Apiotrichum porosum</name>
    <dbReference type="NCBI Taxonomy" id="105984"/>
    <lineage>
        <taxon>Eukaryota</taxon>
        <taxon>Fungi</taxon>
        <taxon>Dikarya</taxon>
        <taxon>Basidiomycota</taxon>
        <taxon>Agaricomycotina</taxon>
        <taxon>Tremellomycetes</taxon>
        <taxon>Trichosporonales</taxon>
        <taxon>Trichosporonaceae</taxon>
        <taxon>Apiotrichum</taxon>
    </lineage>
</organism>
<dbReference type="InterPro" id="IPR000719">
    <property type="entry name" value="Prot_kinase_dom"/>
</dbReference>
<dbReference type="Gene3D" id="1.10.510.10">
    <property type="entry name" value="Transferase(Phosphotransferase) domain 1"/>
    <property type="match status" value="1"/>
</dbReference>
<dbReference type="InterPro" id="IPR011009">
    <property type="entry name" value="Kinase-like_dom_sf"/>
</dbReference>
<evidence type="ECO:0000313" key="7">
    <source>
        <dbReference type="EMBL" id="RSH78898.1"/>
    </source>
</evidence>
<gene>
    <name evidence="7" type="ORF">EHS24_001821</name>
</gene>
<proteinExistence type="predicted"/>
<dbReference type="Pfam" id="PF00069">
    <property type="entry name" value="Pkinase"/>
    <property type="match status" value="1"/>
</dbReference>
<dbReference type="SUPFAM" id="SSF56112">
    <property type="entry name" value="Protein kinase-like (PK-like)"/>
    <property type="match status" value="1"/>
</dbReference>
<keyword evidence="1" id="KW-0808">Transferase</keyword>
<feature type="compositionally biased region" description="Acidic residues" evidence="5">
    <location>
        <begin position="546"/>
        <end position="558"/>
    </location>
</feature>
<evidence type="ECO:0000256" key="5">
    <source>
        <dbReference type="SAM" id="MobiDB-lite"/>
    </source>
</evidence>
<feature type="region of interest" description="Disordered" evidence="5">
    <location>
        <begin position="609"/>
        <end position="639"/>
    </location>
</feature>
<dbReference type="GeneID" id="39586364"/>
<evidence type="ECO:0000313" key="8">
    <source>
        <dbReference type="Proteomes" id="UP000279236"/>
    </source>
</evidence>